<proteinExistence type="inferred from homology"/>
<keyword evidence="5 9" id="KW-0812">Transmembrane</keyword>
<dbReference type="OrthoDB" id="9787841at2"/>
<organism evidence="12 13">
    <name type="scientific">Dielma fastidiosa</name>
    <dbReference type="NCBI Taxonomy" id="1034346"/>
    <lineage>
        <taxon>Bacteria</taxon>
        <taxon>Bacillati</taxon>
        <taxon>Bacillota</taxon>
        <taxon>Erysipelotrichia</taxon>
        <taxon>Erysipelotrichales</taxon>
        <taxon>Erysipelotrichaceae</taxon>
        <taxon>Dielma</taxon>
    </lineage>
</organism>
<dbReference type="GO" id="GO:0043190">
    <property type="term" value="C:ATP-binding cassette (ABC) transporter complex"/>
    <property type="evidence" value="ECO:0007669"/>
    <property type="project" value="InterPro"/>
</dbReference>
<dbReference type="InterPro" id="IPR000515">
    <property type="entry name" value="MetI-like"/>
</dbReference>
<keyword evidence="8 9" id="KW-0472">Membrane</keyword>
<sequence>MDIELIFQNADKILSPENLLFILKGAGISLVIATIALLFGTIFGILGAAGKISKNPILRTLSTIYVNLFRGTPMLLQILFFYLGFPLLFRAITGEVLRAQAYVVAIAAISLNSGAYSTELIRSGIMAIDKGQWEASKTLGLSYMQMMRFIILPQAFKQIIPPMVSEYITLIKDSSLASVIGAVELLQSAQIIGAKYYNYLIPLLAVSVVYLIMTSIIAFIAMHLERRMAVSD</sequence>
<dbReference type="GO" id="GO:0006865">
    <property type="term" value="P:amino acid transport"/>
    <property type="evidence" value="ECO:0007669"/>
    <property type="project" value="UniProtKB-KW"/>
</dbReference>
<comment type="similarity">
    <text evidence="2">Belongs to the binding-protein-dependent transport system permease family. HisMQ subfamily.</text>
</comment>
<dbReference type="Proteomes" id="UP000247612">
    <property type="component" value="Unassembled WGS sequence"/>
</dbReference>
<dbReference type="Proteomes" id="UP001276902">
    <property type="component" value="Unassembled WGS sequence"/>
</dbReference>
<feature type="transmembrane region" description="Helical" evidence="9">
    <location>
        <begin position="199"/>
        <end position="222"/>
    </location>
</feature>
<evidence type="ECO:0000256" key="9">
    <source>
        <dbReference type="RuleBase" id="RU363032"/>
    </source>
</evidence>
<evidence type="ECO:0000256" key="7">
    <source>
        <dbReference type="ARBA" id="ARBA00022989"/>
    </source>
</evidence>
<dbReference type="EMBL" id="JALDAW010000013">
    <property type="protein sequence ID" value="MDY5168158.1"/>
    <property type="molecule type" value="Genomic_DNA"/>
</dbReference>
<dbReference type="PROSITE" id="PS50928">
    <property type="entry name" value="ABC_TM1"/>
    <property type="match status" value="1"/>
</dbReference>
<name>A0A2V2F3S4_9FIRM</name>
<comment type="caution">
    <text evidence="12">The sequence shown here is derived from an EMBL/GenBank/DDBJ whole genome shotgun (WGS) entry which is preliminary data.</text>
</comment>
<dbReference type="Gene3D" id="1.10.3720.10">
    <property type="entry name" value="MetI-like"/>
    <property type="match status" value="1"/>
</dbReference>
<dbReference type="InterPro" id="IPR035906">
    <property type="entry name" value="MetI-like_sf"/>
</dbReference>
<evidence type="ECO:0000256" key="4">
    <source>
        <dbReference type="ARBA" id="ARBA00022475"/>
    </source>
</evidence>
<evidence type="ECO:0000313" key="11">
    <source>
        <dbReference type="EMBL" id="MDY5168158.1"/>
    </source>
</evidence>
<evidence type="ECO:0000256" key="2">
    <source>
        <dbReference type="ARBA" id="ARBA00010072"/>
    </source>
</evidence>
<gene>
    <name evidence="12" type="ORF">DES51_10438</name>
    <name evidence="11" type="ORF">MQE39_08510</name>
</gene>
<keyword evidence="6" id="KW-0029">Amino-acid transport</keyword>
<feature type="domain" description="ABC transmembrane type-1" evidence="10">
    <location>
        <begin position="26"/>
        <end position="221"/>
    </location>
</feature>
<dbReference type="PANTHER" id="PTHR30614:SF20">
    <property type="entry name" value="GLUTAMINE TRANSPORT SYSTEM PERMEASE PROTEIN GLNP"/>
    <property type="match status" value="1"/>
</dbReference>
<evidence type="ECO:0000256" key="5">
    <source>
        <dbReference type="ARBA" id="ARBA00022692"/>
    </source>
</evidence>
<keyword evidence="3 9" id="KW-0813">Transport</keyword>
<dbReference type="GO" id="GO:0022857">
    <property type="term" value="F:transmembrane transporter activity"/>
    <property type="evidence" value="ECO:0007669"/>
    <property type="project" value="InterPro"/>
</dbReference>
<keyword evidence="7 9" id="KW-1133">Transmembrane helix</keyword>
<reference evidence="11" key="2">
    <citation type="submission" date="2022-03" db="EMBL/GenBank/DDBJ databases">
        <title>First case of bacteraemia caused by Dielma fastidiosa in a patient hospitalised with diverticulitis.</title>
        <authorList>
            <person name="Forman-Ankjaer B."/>
            <person name="Hvid-Jensen F."/>
            <person name="Kobel C.M."/>
            <person name="Greve T."/>
        </authorList>
    </citation>
    <scope>NUCLEOTIDE SEQUENCE</scope>
    <source>
        <strain evidence="11">AUH_DF_2021</strain>
    </source>
</reference>
<protein>
    <submittedName>
        <fullName evidence="12">Amino acid ABC transporter membrane protein (PAAT family)</fullName>
    </submittedName>
    <submittedName>
        <fullName evidence="11">Amino acid ABC transporter permease</fullName>
    </submittedName>
</protein>
<dbReference type="InterPro" id="IPR010065">
    <property type="entry name" value="AA_ABC_transptr_permease_3TM"/>
</dbReference>
<dbReference type="EMBL" id="QJKH01000004">
    <property type="protein sequence ID" value="PXX80036.1"/>
    <property type="molecule type" value="Genomic_DNA"/>
</dbReference>
<evidence type="ECO:0000313" key="13">
    <source>
        <dbReference type="Proteomes" id="UP000247612"/>
    </source>
</evidence>
<dbReference type="AlphaFoldDB" id="A0A2V2F3S4"/>
<keyword evidence="4" id="KW-1003">Cell membrane</keyword>
<feature type="transmembrane region" description="Helical" evidence="9">
    <location>
        <begin position="21"/>
        <end position="48"/>
    </location>
</feature>
<dbReference type="SUPFAM" id="SSF161098">
    <property type="entry name" value="MetI-like"/>
    <property type="match status" value="1"/>
</dbReference>
<evidence type="ECO:0000256" key="1">
    <source>
        <dbReference type="ARBA" id="ARBA00004651"/>
    </source>
</evidence>
<evidence type="ECO:0000256" key="6">
    <source>
        <dbReference type="ARBA" id="ARBA00022970"/>
    </source>
</evidence>
<dbReference type="STRING" id="1034346.GCA_000313565_01532"/>
<dbReference type="Pfam" id="PF00528">
    <property type="entry name" value="BPD_transp_1"/>
    <property type="match status" value="1"/>
</dbReference>
<evidence type="ECO:0000259" key="10">
    <source>
        <dbReference type="PROSITE" id="PS50928"/>
    </source>
</evidence>
<dbReference type="NCBIfam" id="TIGR01726">
    <property type="entry name" value="HEQRo_perm_3TM"/>
    <property type="match status" value="1"/>
</dbReference>
<comment type="subcellular location">
    <subcellularLocation>
        <location evidence="1 9">Cell membrane</location>
        <topology evidence="1 9">Multi-pass membrane protein</topology>
    </subcellularLocation>
</comment>
<evidence type="ECO:0000313" key="12">
    <source>
        <dbReference type="EMBL" id="PXX80036.1"/>
    </source>
</evidence>
<evidence type="ECO:0000256" key="3">
    <source>
        <dbReference type="ARBA" id="ARBA00022448"/>
    </source>
</evidence>
<feature type="transmembrane region" description="Helical" evidence="9">
    <location>
        <begin position="68"/>
        <end position="89"/>
    </location>
</feature>
<feature type="transmembrane region" description="Helical" evidence="9">
    <location>
        <begin position="101"/>
        <end position="118"/>
    </location>
</feature>
<dbReference type="GeneID" id="94442009"/>
<dbReference type="PANTHER" id="PTHR30614">
    <property type="entry name" value="MEMBRANE COMPONENT OF AMINO ACID ABC TRANSPORTER"/>
    <property type="match status" value="1"/>
</dbReference>
<accession>A0A2V2F3S4</accession>
<evidence type="ECO:0000256" key="8">
    <source>
        <dbReference type="ARBA" id="ARBA00023136"/>
    </source>
</evidence>
<keyword evidence="13" id="KW-1185">Reference proteome</keyword>
<reference evidence="12 13" key="1">
    <citation type="submission" date="2018-05" db="EMBL/GenBank/DDBJ databases">
        <title>Genomic Encyclopedia of Type Strains, Phase IV (KMG-IV): sequencing the most valuable type-strain genomes for metagenomic binning, comparative biology and taxonomic classification.</title>
        <authorList>
            <person name="Goeker M."/>
        </authorList>
    </citation>
    <scope>NUCLEOTIDE SEQUENCE [LARGE SCALE GENOMIC DNA]</scope>
    <source>
        <strain evidence="12 13">JC118</strain>
    </source>
</reference>
<dbReference type="RefSeq" id="WP_022937835.1">
    <property type="nucleotide sequence ID" value="NZ_BAABZA010000005.1"/>
</dbReference>
<dbReference type="CDD" id="cd06261">
    <property type="entry name" value="TM_PBP2"/>
    <property type="match status" value="1"/>
</dbReference>
<dbReference type="InterPro" id="IPR043429">
    <property type="entry name" value="ArtM/GltK/GlnP/TcyL/YhdX-like"/>
</dbReference>